<dbReference type="EMBL" id="JANJQO010001459">
    <property type="protein sequence ID" value="KAJ2970832.1"/>
    <property type="molecule type" value="Genomic_DNA"/>
</dbReference>
<comment type="caution">
    <text evidence="1">The sequence shown here is derived from an EMBL/GenBank/DDBJ whole genome shotgun (WGS) entry which is preliminary data.</text>
</comment>
<proteinExistence type="predicted"/>
<sequence length="162" mass="16620">MTIKTAIKLHTQLPILLEEEEPDWGALANGSPAPASGFRVGFVTVDSVDVVFGRLDVELGSVVGAGALSDVVGLDKGELLGGVDAGVCAGVGVDWLGLSSVVVVDLCPVGVDLVAVFFVGDGDDGEGRARLVALALGWLYLYLGVCQSGAQEEPNSIVRVVK</sequence>
<dbReference type="Proteomes" id="UP001143910">
    <property type="component" value="Unassembled WGS sequence"/>
</dbReference>
<gene>
    <name evidence="1" type="ORF">NQ176_g7993</name>
</gene>
<evidence type="ECO:0000313" key="2">
    <source>
        <dbReference type="Proteomes" id="UP001143910"/>
    </source>
</evidence>
<evidence type="ECO:0000313" key="1">
    <source>
        <dbReference type="EMBL" id="KAJ2970832.1"/>
    </source>
</evidence>
<organism evidence="1 2">
    <name type="scientific">Zarea fungicola</name>
    <dbReference type="NCBI Taxonomy" id="93591"/>
    <lineage>
        <taxon>Eukaryota</taxon>
        <taxon>Fungi</taxon>
        <taxon>Dikarya</taxon>
        <taxon>Ascomycota</taxon>
        <taxon>Pezizomycotina</taxon>
        <taxon>Sordariomycetes</taxon>
        <taxon>Hypocreomycetidae</taxon>
        <taxon>Hypocreales</taxon>
        <taxon>Cordycipitaceae</taxon>
        <taxon>Zarea</taxon>
    </lineage>
</organism>
<name>A0ACC1MW04_9HYPO</name>
<keyword evidence="2" id="KW-1185">Reference proteome</keyword>
<accession>A0ACC1MW04</accession>
<reference evidence="1" key="1">
    <citation type="submission" date="2022-08" db="EMBL/GenBank/DDBJ databases">
        <title>Genome Sequence of Lecanicillium fungicola.</title>
        <authorList>
            <person name="Buettner E."/>
        </authorList>
    </citation>
    <scope>NUCLEOTIDE SEQUENCE</scope>
    <source>
        <strain evidence="1">Babe33</strain>
    </source>
</reference>
<protein>
    <submittedName>
        <fullName evidence="1">Uncharacterized protein</fullName>
    </submittedName>
</protein>